<dbReference type="Proteomes" id="UP000717696">
    <property type="component" value="Unassembled WGS sequence"/>
</dbReference>
<dbReference type="PANTHER" id="PTHR47435">
    <property type="entry name" value="KELCH REPEAT PROTEIN (AFU_ORTHOLOGUE AFUA_5G12780)"/>
    <property type="match status" value="1"/>
</dbReference>
<name>A0A9P9FHJ1_9HYPO</name>
<keyword evidence="4" id="KW-1185">Reference proteome</keyword>
<dbReference type="GO" id="GO:0019760">
    <property type="term" value="P:glucosinolate metabolic process"/>
    <property type="evidence" value="ECO:0007669"/>
    <property type="project" value="UniProtKB-ARBA"/>
</dbReference>
<dbReference type="SUPFAM" id="SSF50965">
    <property type="entry name" value="Galactose oxidase, central domain"/>
    <property type="match status" value="1"/>
</dbReference>
<dbReference type="EMBL" id="JAGMUU010000001">
    <property type="protein sequence ID" value="KAH7161967.1"/>
    <property type="molecule type" value="Genomic_DNA"/>
</dbReference>
<accession>A0A9P9FHJ1</accession>
<evidence type="ECO:0000256" key="1">
    <source>
        <dbReference type="ARBA" id="ARBA00022737"/>
    </source>
</evidence>
<keyword evidence="1" id="KW-0677">Repeat</keyword>
<reference evidence="3" key="1">
    <citation type="journal article" date="2021" name="Nat. Commun.">
        <title>Genetic determinants of endophytism in the Arabidopsis root mycobiome.</title>
        <authorList>
            <person name="Mesny F."/>
            <person name="Miyauchi S."/>
            <person name="Thiergart T."/>
            <person name="Pickel B."/>
            <person name="Atanasova L."/>
            <person name="Karlsson M."/>
            <person name="Huettel B."/>
            <person name="Barry K.W."/>
            <person name="Haridas S."/>
            <person name="Chen C."/>
            <person name="Bauer D."/>
            <person name="Andreopoulos W."/>
            <person name="Pangilinan J."/>
            <person name="LaButti K."/>
            <person name="Riley R."/>
            <person name="Lipzen A."/>
            <person name="Clum A."/>
            <person name="Drula E."/>
            <person name="Henrissat B."/>
            <person name="Kohler A."/>
            <person name="Grigoriev I.V."/>
            <person name="Martin F.M."/>
            <person name="Hacquard S."/>
        </authorList>
    </citation>
    <scope>NUCLEOTIDE SEQUENCE</scope>
    <source>
        <strain evidence="3">MPI-CAGE-AT-0021</strain>
    </source>
</reference>
<comment type="caution">
    <text evidence="3">The sequence shown here is derived from an EMBL/GenBank/DDBJ whole genome shotgun (WGS) entry which is preliminary data.</text>
</comment>
<dbReference type="InterPro" id="IPR011043">
    <property type="entry name" value="Gal_Oxase/kelch_b-propeller"/>
</dbReference>
<dbReference type="AlphaFoldDB" id="A0A9P9FHJ1"/>
<organism evidence="3 4">
    <name type="scientific">Dactylonectria estremocensis</name>
    <dbReference type="NCBI Taxonomy" id="1079267"/>
    <lineage>
        <taxon>Eukaryota</taxon>
        <taxon>Fungi</taxon>
        <taxon>Dikarya</taxon>
        <taxon>Ascomycota</taxon>
        <taxon>Pezizomycotina</taxon>
        <taxon>Sordariomycetes</taxon>
        <taxon>Hypocreomycetidae</taxon>
        <taxon>Hypocreales</taxon>
        <taxon>Nectriaceae</taxon>
        <taxon>Dactylonectria</taxon>
    </lineage>
</organism>
<dbReference type="Pfam" id="PF24681">
    <property type="entry name" value="Kelch_KLHDC2_KLHL20_DRC7"/>
    <property type="match status" value="1"/>
</dbReference>
<sequence length="410" mass="43956">MAEIAAGALVVEQIVSTGIEAAAVATVAKPTELIKASFSQFAATSADDTSLMLARSRHTITVIGNKAYIFGGEREDGQLCGTDIHAVAVPSDEVSNDIEYACYPAVPDRPSPPARTGHAACSRQNSLIILGGRDEHDNFVEDGSALWIWDLQRKEWTRIDGSGEAPTARSDHRIFFNEKHDALILHGGKTGHQGDDSEPVSSETWLFDFNLAAWNRLPSAPGPPLNAAFVNETLYSISSESDVSGFIHFLKLDKSLAWSTVDMPTSPLTPGPRPRFGSGLVPITTGYGRYYLIYFFGSRKGTSLASATHKEKDLFYADMWSLQLPSSGLSGSGVKDAIRDGVPGIDSGAFTWAEMQITPTEPKQADGKAHPGPRGFFGADSSADGKSVVFWGGINAKGETESDGWLLSLT</sequence>
<dbReference type="PANTHER" id="PTHR47435:SF10">
    <property type="entry name" value="TIP ELONGATION ABERRANT PROTEIN 3"/>
    <property type="match status" value="1"/>
</dbReference>
<keyword evidence="2" id="KW-0408">Iron</keyword>
<protein>
    <submittedName>
        <fullName evidence="3">Uncharacterized protein</fullName>
    </submittedName>
</protein>
<dbReference type="InterPro" id="IPR015915">
    <property type="entry name" value="Kelch-typ_b-propeller"/>
</dbReference>
<proteinExistence type="predicted"/>
<evidence type="ECO:0000256" key="2">
    <source>
        <dbReference type="ARBA" id="ARBA00023004"/>
    </source>
</evidence>
<evidence type="ECO:0000313" key="4">
    <source>
        <dbReference type="Proteomes" id="UP000717696"/>
    </source>
</evidence>
<evidence type="ECO:0000313" key="3">
    <source>
        <dbReference type="EMBL" id="KAH7161967.1"/>
    </source>
</evidence>
<gene>
    <name evidence="3" type="ORF">B0J13DRAFT_463335</name>
</gene>
<dbReference type="Gene3D" id="2.120.10.80">
    <property type="entry name" value="Kelch-type beta propeller"/>
    <property type="match status" value="1"/>
</dbReference>
<dbReference type="OrthoDB" id="10250130at2759"/>